<evidence type="ECO:0000313" key="1">
    <source>
        <dbReference type="EMBL" id="MBC8752377.1"/>
    </source>
</evidence>
<organism evidence="1 2">
    <name type="scientific">Paraburkholderia podalyriae</name>
    <dbReference type="NCBI Taxonomy" id="1938811"/>
    <lineage>
        <taxon>Bacteria</taxon>
        <taxon>Pseudomonadati</taxon>
        <taxon>Pseudomonadota</taxon>
        <taxon>Betaproteobacteria</taxon>
        <taxon>Burkholderiales</taxon>
        <taxon>Burkholderiaceae</taxon>
        <taxon>Paraburkholderia</taxon>
    </lineage>
</organism>
<protein>
    <submittedName>
        <fullName evidence="1">Uncharacterized protein</fullName>
    </submittedName>
</protein>
<name>A0ABR7Q1L0_9BURK</name>
<gene>
    <name evidence="1" type="ORF">F6X42_39980</name>
</gene>
<comment type="caution">
    <text evidence="1">The sequence shown here is derived from an EMBL/GenBank/DDBJ whole genome shotgun (WGS) entry which is preliminary data.</text>
</comment>
<evidence type="ECO:0000313" key="2">
    <source>
        <dbReference type="Proteomes" id="UP000736373"/>
    </source>
</evidence>
<dbReference type="EMBL" id="VZQQ01000098">
    <property type="protein sequence ID" value="MBC8752377.1"/>
    <property type="molecule type" value="Genomic_DNA"/>
</dbReference>
<keyword evidence="2" id="KW-1185">Reference proteome</keyword>
<proteinExistence type="predicted"/>
<reference evidence="1 2" key="1">
    <citation type="submission" date="2019-09" db="EMBL/GenBank/DDBJ databases">
        <title>Paraburkholderia podalyriae sp. nov., A South African Podalyria-associated rhizobium.</title>
        <authorList>
            <person name="Mavima L."/>
            <person name="Beukes C.W."/>
            <person name="Palmer M."/>
            <person name="De Meyer S.E."/>
            <person name="James E.K."/>
            <person name="Maluk M."/>
            <person name="Avontuur J.R."/>
            <person name="Chan W.Y."/>
            <person name="Venter S.N."/>
            <person name="Steenkamp E.T."/>
        </authorList>
    </citation>
    <scope>NUCLEOTIDE SEQUENCE [LARGE SCALE GENOMIC DNA]</scope>
    <source>
        <strain evidence="1 2">WC7.3b</strain>
    </source>
</reference>
<dbReference type="Proteomes" id="UP000736373">
    <property type="component" value="Unassembled WGS sequence"/>
</dbReference>
<sequence length="109" mass="11546">MAGNNLSRGAVQGGFDMHRTYGYKNFIVDVETESTDGSRSGTVLSVPGGYVAVVRISSAASPAPVEKLRVTRDDGSPFVTEAEALMRGYGVAQRIVDDMIALAKPGPKR</sequence>
<dbReference type="RefSeq" id="WP_187639241.1">
    <property type="nucleotide sequence ID" value="NZ_VZQQ01000098.1"/>
</dbReference>
<accession>A0ABR7Q1L0</accession>